<dbReference type="PROSITE" id="PS50893">
    <property type="entry name" value="ABC_TRANSPORTER_2"/>
    <property type="match status" value="1"/>
</dbReference>
<dbReference type="GO" id="GO:0005524">
    <property type="term" value="F:ATP binding"/>
    <property type="evidence" value="ECO:0007669"/>
    <property type="project" value="UniProtKB-KW"/>
</dbReference>
<comment type="similarity">
    <text evidence="10">Belongs to the ABC transporter superfamily. Drug exporter-1 (DrugE1) (TC 3.A.1.105) family.</text>
</comment>
<dbReference type="GO" id="GO:0008559">
    <property type="term" value="F:ABC-type xenobiotic transporter activity"/>
    <property type="evidence" value="ECO:0007669"/>
    <property type="project" value="UniProtKB-EC"/>
</dbReference>
<proteinExistence type="inferred from homology"/>
<sequence length="325" mass="34754">MTGSAIAARGLRKSYGDKTVLDGIDLSVPEGTVFSLLGPNGAGKTTAVKILSTLVRADAGDLRVAGHDLAHQAQAARAQIGVTGQFSAVDGLITGEENMLLMADLHHLPRREGRRVAAELLERFDLVAVARKPAATYSGGMKRRLDIAMTLVGSPRVIFLDEPTTGLDPRSRHTMWGIIRELVTDGASVFLTTQYLEEADELADRIAVLNDGRIAAEGTAQELKRLVPGGHVRLRFTDPAAHRSAAAALPGAACDQEALTLQLPSDGSQRDLRALLDRLDLAGIEADELTVHTPDLDDVFFALTTSQSAQPGHSGRPRQPKENVR</sequence>
<keyword evidence="3" id="KW-0813">Transport</keyword>
<dbReference type="SMART" id="SM00382">
    <property type="entry name" value="AAA"/>
    <property type="match status" value="1"/>
</dbReference>
<keyword evidence="5" id="KW-0547">Nucleotide-binding</keyword>
<reference evidence="13 14" key="1">
    <citation type="submission" date="2018-05" db="EMBL/GenBank/DDBJ databases">
        <title>Streptomyces venezuelae.</title>
        <authorList>
            <person name="Kim W."/>
            <person name="Lee N."/>
            <person name="Cho B.-K."/>
        </authorList>
    </citation>
    <scope>NUCLEOTIDE SEQUENCE [LARGE SCALE GENOMIC DNA]</scope>
    <source>
        <strain evidence="13 14">ATCC 14585</strain>
    </source>
</reference>
<evidence type="ECO:0000313" key="13">
    <source>
        <dbReference type="EMBL" id="QES39629.1"/>
    </source>
</evidence>
<dbReference type="InterPro" id="IPR003439">
    <property type="entry name" value="ABC_transporter-like_ATP-bd"/>
</dbReference>
<evidence type="ECO:0000256" key="5">
    <source>
        <dbReference type="ARBA" id="ARBA00022741"/>
    </source>
</evidence>
<evidence type="ECO:0000256" key="1">
    <source>
        <dbReference type="ARBA" id="ARBA00004413"/>
    </source>
</evidence>
<dbReference type="EMBL" id="CP029191">
    <property type="protein sequence ID" value="QES39629.1"/>
    <property type="molecule type" value="Genomic_DNA"/>
</dbReference>
<dbReference type="InterPro" id="IPR017871">
    <property type="entry name" value="ABC_transporter-like_CS"/>
</dbReference>
<dbReference type="Proteomes" id="UP000324015">
    <property type="component" value="Chromosome"/>
</dbReference>
<keyword evidence="6" id="KW-0067">ATP-binding</keyword>
<evidence type="ECO:0000256" key="11">
    <source>
        <dbReference type="SAM" id="MobiDB-lite"/>
    </source>
</evidence>
<dbReference type="FunFam" id="3.40.50.300:FF:000589">
    <property type="entry name" value="ABC transporter, ATP-binding subunit"/>
    <property type="match status" value="1"/>
</dbReference>
<keyword evidence="9" id="KW-0046">Antibiotic resistance</keyword>
<dbReference type="InterPro" id="IPR050763">
    <property type="entry name" value="ABC_transporter_ATP-binding"/>
</dbReference>
<evidence type="ECO:0000256" key="7">
    <source>
        <dbReference type="ARBA" id="ARBA00022967"/>
    </source>
</evidence>
<dbReference type="GO" id="GO:0046677">
    <property type="term" value="P:response to antibiotic"/>
    <property type="evidence" value="ECO:0007669"/>
    <property type="project" value="UniProtKB-KW"/>
</dbReference>
<dbReference type="Pfam" id="PF00005">
    <property type="entry name" value="ABC_tran"/>
    <property type="match status" value="1"/>
</dbReference>
<evidence type="ECO:0000256" key="10">
    <source>
        <dbReference type="ARBA" id="ARBA00049985"/>
    </source>
</evidence>
<dbReference type="RefSeq" id="WP_150181807.1">
    <property type="nucleotide sequence ID" value="NZ_CP029191.1"/>
</dbReference>
<dbReference type="PANTHER" id="PTHR42711:SF19">
    <property type="entry name" value="DOXORUBICIN RESISTANCE ATP-BINDING PROTEIN DRRA"/>
    <property type="match status" value="1"/>
</dbReference>
<dbReference type="GO" id="GO:0005886">
    <property type="term" value="C:plasma membrane"/>
    <property type="evidence" value="ECO:0007669"/>
    <property type="project" value="UniProtKB-SubCell"/>
</dbReference>
<evidence type="ECO:0000256" key="2">
    <source>
        <dbReference type="ARBA" id="ARBA00012191"/>
    </source>
</evidence>
<organism evidence="13 14">
    <name type="scientific">Streptomyces venezuelae</name>
    <dbReference type="NCBI Taxonomy" id="54571"/>
    <lineage>
        <taxon>Bacteria</taxon>
        <taxon>Bacillati</taxon>
        <taxon>Actinomycetota</taxon>
        <taxon>Actinomycetes</taxon>
        <taxon>Kitasatosporales</taxon>
        <taxon>Streptomycetaceae</taxon>
        <taxon>Streptomyces</taxon>
    </lineage>
</organism>
<feature type="domain" description="ABC transporter" evidence="12">
    <location>
        <begin position="6"/>
        <end position="236"/>
    </location>
</feature>
<evidence type="ECO:0000259" key="12">
    <source>
        <dbReference type="PROSITE" id="PS50893"/>
    </source>
</evidence>
<evidence type="ECO:0000256" key="8">
    <source>
        <dbReference type="ARBA" id="ARBA00023136"/>
    </source>
</evidence>
<dbReference type="InterPro" id="IPR003593">
    <property type="entry name" value="AAA+_ATPase"/>
</dbReference>
<keyword evidence="4" id="KW-1003">Cell membrane</keyword>
<dbReference type="InterPro" id="IPR027417">
    <property type="entry name" value="P-loop_NTPase"/>
</dbReference>
<accession>A0A5P2CFQ1</accession>
<evidence type="ECO:0000313" key="14">
    <source>
        <dbReference type="Proteomes" id="UP000324015"/>
    </source>
</evidence>
<dbReference type="PANTHER" id="PTHR42711">
    <property type="entry name" value="ABC TRANSPORTER ATP-BINDING PROTEIN"/>
    <property type="match status" value="1"/>
</dbReference>
<evidence type="ECO:0000256" key="6">
    <source>
        <dbReference type="ARBA" id="ARBA00022840"/>
    </source>
</evidence>
<comment type="subcellular location">
    <subcellularLocation>
        <location evidence="1">Cell membrane</location>
        <topology evidence="1">Peripheral membrane protein</topology>
        <orientation evidence="1">Cytoplasmic side</orientation>
    </subcellularLocation>
</comment>
<feature type="region of interest" description="Disordered" evidence="11">
    <location>
        <begin position="306"/>
        <end position="325"/>
    </location>
</feature>
<name>A0A5P2CFQ1_STRVZ</name>
<dbReference type="GO" id="GO:0016887">
    <property type="term" value="F:ATP hydrolysis activity"/>
    <property type="evidence" value="ECO:0007669"/>
    <property type="project" value="InterPro"/>
</dbReference>
<dbReference type="PROSITE" id="PS00211">
    <property type="entry name" value="ABC_TRANSPORTER_1"/>
    <property type="match status" value="1"/>
</dbReference>
<evidence type="ECO:0000256" key="9">
    <source>
        <dbReference type="ARBA" id="ARBA00023251"/>
    </source>
</evidence>
<evidence type="ECO:0000256" key="4">
    <source>
        <dbReference type="ARBA" id="ARBA00022475"/>
    </source>
</evidence>
<dbReference type="AlphaFoldDB" id="A0A5P2CFQ1"/>
<evidence type="ECO:0000256" key="3">
    <source>
        <dbReference type="ARBA" id="ARBA00022448"/>
    </source>
</evidence>
<dbReference type="Gene3D" id="3.40.50.300">
    <property type="entry name" value="P-loop containing nucleotide triphosphate hydrolases"/>
    <property type="match status" value="1"/>
</dbReference>
<gene>
    <name evidence="13" type="ORF">DEJ49_00345</name>
</gene>
<dbReference type="SUPFAM" id="SSF52540">
    <property type="entry name" value="P-loop containing nucleoside triphosphate hydrolases"/>
    <property type="match status" value="1"/>
</dbReference>
<dbReference type="EC" id="7.6.2.2" evidence="2"/>
<keyword evidence="7" id="KW-1278">Translocase</keyword>
<keyword evidence="8" id="KW-0472">Membrane</keyword>
<protein>
    <recommendedName>
        <fullName evidence="2">ABC-type xenobiotic transporter</fullName>
        <ecNumber evidence="2">7.6.2.2</ecNumber>
    </recommendedName>
</protein>